<organism evidence="1 2">
    <name type="scientific">Celeribacter ethanolicus</name>
    <dbReference type="NCBI Taxonomy" id="1758178"/>
    <lineage>
        <taxon>Bacteria</taxon>
        <taxon>Pseudomonadati</taxon>
        <taxon>Pseudomonadota</taxon>
        <taxon>Alphaproteobacteria</taxon>
        <taxon>Rhodobacterales</taxon>
        <taxon>Roseobacteraceae</taxon>
        <taxon>Celeribacter</taxon>
    </lineage>
</organism>
<keyword evidence="2" id="KW-1185">Reference proteome</keyword>
<dbReference type="STRING" id="1758178.GCA_001550095_01602"/>
<accession>A0A291G8P8</accession>
<dbReference type="RefSeq" id="WP_096804685.1">
    <property type="nucleotide sequence ID" value="NZ_CP022196.1"/>
</dbReference>
<dbReference type="OrthoDB" id="7445868at2"/>
<dbReference type="Gene3D" id="3.40.50.150">
    <property type="entry name" value="Vaccinia Virus protein VP39"/>
    <property type="match status" value="1"/>
</dbReference>
<evidence type="ECO:0000313" key="1">
    <source>
        <dbReference type="EMBL" id="ATG46410.1"/>
    </source>
</evidence>
<sequence>MSAEHAHIAPFGPAGPELTFPEEVGDYVCAQYDRAERIVEYGSGGSTAYGAAQPGKAIWSVEGSKDWHAAMAAHFEAHPPKAELHLIHADIGPTKAWSYPSNNNGWARYPDYCFGVWLRADLVAPDLVLIDGRFRAGCFLATLVSITKPTRVLIDDYVGREDKYEGITQFAEPTGFHGRMAQFDLEPVESLPATALYPILKLFQGKA</sequence>
<reference evidence="1 2" key="1">
    <citation type="submission" date="2017-06" db="EMBL/GenBank/DDBJ databases">
        <title>Celeribacter sp. TSPH2 complete genome sequence.</title>
        <authorList>
            <person name="Woo J.-H."/>
            <person name="Kim H.-S."/>
        </authorList>
    </citation>
    <scope>NUCLEOTIDE SEQUENCE [LARGE SCALE GENOMIC DNA]</scope>
    <source>
        <strain evidence="1 2">TSPH2</strain>
    </source>
</reference>
<evidence type="ECO:0000313" key="2">
    <source>
        <dbReference type="Proteomes" id="UP000217935"/>
    </source>
</evidence>
<name>A0A291G8P8_9RHOB</name>
<gene>
    <name evidence="1" type="ORF">CEW89_01800</name>
</gene>
<dbReference type="EMBL" id="CP022196">
    <property type="protein sequence ID" value="ATG46410.1"/>
    <property type="molecule type" value="Genomic_DNA"/>
</dbReference>
<evidence type="ECO:0008006" key="3">
    <source>
        <dbReference type="Google" id="ProtNLM"/>
    </source>
</evidence>
<dbReference type="InterPro" id="IPR029063">
    <property type="entry name" value="SAM-dependent_MTases_sf"/>
</dbReference>
<proteinExistence type="predicted"/>
<dbReference type="Proteomes" id="UP000217935">
    <property type="component" value="Chromosome"/>
</dbReference>
<dbReference type="AlphaFoldDB" id="A0A291G8P8"/>
<dbReference type="KEGG" id="ceh:CEW89_01800"/>
<protein>
    <recommendedName>
        <fullName evidence="3">Class I SAM-dependent methyltransferase</fullName>
    </recommendedName>
</protein>